<keyword evidence="1" id="KW-1133">Transmembrane helix</keyword>
<name>A0AAV9NXE3_9PEZI</name>
<dbReference type="InterPro" id="IPR029058">
    <property type="entry name" value="AB_hydrolase_fold"/>
</dbReference>
<keyword evidence="3" id="KW-1185">Reference proteome</keyword>
<proteinExistence type="predicted"/>
<dbReference type="RefSeq" id="XP_064654688.1">
    <property type="nucleotide sequence ID" value="XM_064807315.1"/>
</dbReference>
<evidence type="ECO:0008006" key="4">
    <source>
        <dbReference type="Google" id="ProtNLM"/>
    </source>
</evidence>
<evidence type="ECO:0000313" key="2">
    <source>
        <dbReference type="EMBL" id="KAK5164395.1"/>
    </source>
</evidence>
<dbReference type="Proteomes" id="UP001337655">
    <property type="component" value="Unassembled WGS sequence"/>
</dbReference>
<organism evidence="2 3">
    <name type="scientific">Saxophila tyrrhenica</name>
    <dbReference type="NCBI Taxonomy" id="1690608"/>
    <lineage>
        <taxon>Eukaryota</taxon>
        <taxon>Fungi</taxon>
        <taxon>Dikarya</taxon>
        <taxon>Ascomycota</taxon>
        <taxon>Pezizomycotina</taxon>
        <taxon>Dothideomycetes</taxon>
        <taxon>Dothideomycetidae</taxon>
        <taxon>Mycosphaerellales</taxon>
        <taxon>Extremaceae</taxon>
        <taxon>Saxophila</taxon>
    </lineage>
</organism>
<feature type="transmembrane region" description="Helical" evidence="1">
    <location>
        <begin position="47"/>
        <end position="66"/>
    </location>
</feature>
<comment type="caution">
    <text evidence="2">The sequence shown here is derived from an EMBL/GenBank/DDBJ whole genome shotgun (WGS) entry which is preliminary data.</text>
</comment>
<dbReference type="PANTHER" id="PTHR37471">
    <property type="entry name" value="UNNAMED PRODUCT"/>
    <property type="match status" value="1"/>
</dbReference>
<keyword evidence="1" id="KW-0472">Membrane</keyword>
<dbReference type="SUPFAM" id="SSF53474">
    <property type="entry name" value="alpha/beta-Hydrolases"/>
    <property type="match status" value="1"/>
</dbReference>
<sequence length="330" mass="37084">MLIGKSLPEYLLIRTAIPALRLIAPLAIVACPVILIARPQAVTQHRWLWAVGVWLIAEAGFFWAVYVPRRLALQKPVTHPAPPSKEKREELVERSHSALSDPEHYLSKWFLNAPLTEIKRENVKEFYAWSFMNKRYEDVSPDEDAELDGYIDQLERKMGRSLGGGKGSAKPLRTTVDPVPMQHRPLVWYLIVLLVESGCALQLRYNGFRFYTSSAVRTRLTFPLGLHSLSRDTSASSRIGYWYREHTSKSKKPVLFVHGIGIGFYTYCTFLTELNSTHSDDGAIGIIAIELTSISSRICAAGPSAAEVKDEIGKILDRHGWDEVVLAGHS</sequence>
<dbReference type="EMBL" id="JAVRRT010000020">
    <property type="protein sequence ID" value="KAK5164395.1"/>
    <property type="molecule type" value="Genomic_DNA"/>
</dbReference>
<dbReference type="GeneID" id="89931421"/>
<protein>
    <recommendedName>
        <fullName evidence="4">AB hydrolase-1 domain-containing protein</fullName>
    </recommendedName>
</protein>
<evidence type="ECO:0000256" key="1">
    <source>
        <dbReference type="SAM" id="Phobius"/>
    </source>
</evidence>
<reference evidence="2 3" key="1">
    <citation type="submission" date="2023-08" db="EMBL/GenBank/DDBJ databases">
        <title>Black Yeasts Isolated from many extreme environments.</title>
        <authorList>
            <person name="Coleine C."/>
            <person name="Stajich J.E."/>
            <person name="Selbmann L."/>
        </authorList>
    </citation>
    <scope>NUCLEOTIDE SEQUENCE [LARGE SCALE GENOMIC DNA]</scope>
    <source>
        <strain evidence="2 3">CCFEE 5935</strain>
    </source>
</reference>
<evidence type="ECO:0000313" key="3">
    <source>
        <dbReference type="Proteomes" id="UP001337655"/>
    </source>
</evidence>
<dbReference type="Gene3D" id="3.40.50.1820">
    <property type="entry name" value="alpha/beta hydrolase"/>
    <property type="match status" value="1"/>
</dbReference>
<dbReference type="PANTHER" id="PTHR37471:SF1">
    <property type="entry name" value="AB HYDROLASE-1 DOMAIN-CONTAINING PROTEIN"/>
    <property type="match status" value="1"/>
</dbReference>
<keyword evidence="1" id="KW-0812">Transmembrane</keyword>
<gene>
    <name evidence="2" type="ORF">LTR77_010091</name>
</gene>
<accession>A0AAV9NXE3</accession>
<dbReference type="AlphaFoldDB" id="A0AAV9NXE3"/>
<feature type="transmembrane region" description="Helical" evidence="1">
    <location>
        <begin position="12"/>
        <end position="35"/>
    </location>
</feature>